<dbReference type="AlphaFoldDB" id="A0A4C1YAA7"/>
<keyword evidence="2" id="KW-1185">Reference proteome</keyword>
<comment type="caution">
    <text evidence="1">The sequence shown here is derived from an EMBL/GenBank/DDBJ whole genome shotgun (WGS) entry which is preliminary data.</text>
</comment>
<protein>
    <submittedName>
        <fullName evidence="1">Uncharacterized protein</fullName>
    </submittedName>
</protein>
<reference evidence="1 2" key="1">
    <citation type="journal article" date="2019" name="Commun. Biol.">
        <title>The bagworm genome reveals a unique fibroin gene that provides high tensile strength.</title>
        <authorList>
            <person name="Kono N."/>
            <person name="Nakamura H."/>
            <person name="Ohtoshi R."/>
            <person name="Tomita M."/>
            <person name="Numata K."/>
            <person name="Arakawa K."/>
        </authorList>
    </citation>
    <scope>NUCLEOTIDE SEQUENCE [LARGE SCALE GENOMIC DNA]</scope>
</reference>
<organism evidence="1 2">
    <name type="scientific">Eumeta variegata</name>
    <name type="common">Bagworm moth</name>
    <name type="synonym">Eumeta japonica</name>
    <dbReference type="NCBI Taxonomy" id="151549"/>
    <lineage>
        <taxon>Eukaryota</taxon>
        <taxon>Metazoa</taxon>
        <taxon>Ecdysozoa</taxon>
        <taxon>Arthropoda</taxon>
        <taxon>Hexapoda</taxon>
        <taxon>Insecta</taxon>
        <taxon>Pterygota</taxon>
        <taxon>Neoptera</taxon>
        <taxon>Endopterygota</taxon>
        <taxon>Lepidoptera</taxon>
        <taxon>Glossata</taxon>
        <taxon>Ditrysia</taxon>
        <taxon>Tineoidea</taxon>
        <taxon>Psychidae</taxon>
        <taxon>Oiketicinae</taxon>
        <taxon>Eumeta</taxon>
    </lineage>
</organism>
<dbReference type="OrthoDB" id="412981at2759"/>
<dbReference type="Proteomes" id="UP000299102">
    <property type="component" value="Unassembled WGS sequence"/>
</dbReference>
<sequence>MAALLARQQRILPPKLKFRGQEVEWQTSVRYLGVQIDRFLRIIAQGEQVIHKSRAARGMLHMDLGIVEYRSRNDRRSGMERYEQRNRSRTLHEIRRGVHQKITRRMFNFTDQSSYEFRLNILLLHDRSSSCQPFPQELLNSPPPITGRVSGLVRPAKL</sequence>
<proteinExistence type="predicted"/>
<accession>A0A4C1YAA7</accession>
<gene>
    <name evidence="1" type="ORF">EVAR_24871_1</name>
</gene>
<name>A0A4C1YAA7_EUMVA</name>
<dbReference type="EMBL" id="BGZK01001140">
    <property type="protein sequence ID" value="GBP72303.1"/>
    <property type="molecule type" value="Genomic_DNA"/>
</dbReference>
<evidence type="ECO:0000313" key="1">
    <source>
        <dbReference type="EMBL" id="GBP72303.1"/>
    </source>
</evidence>
<evidence type="ECO:0000313" key="2">
    <source>
        <dbReference type="Proteomes" id="UP000299102"/>
    </source>
</evidence>